<name>A0ACD4CXD8_9HYPH</name>
<protein>
    <submittedName>
        <fullName evidence="1">Uncharacterized protein</fullName>
    </submittedName>
</protein>
<sequence length="55" mass="5550">MLTILVYAGAAVAEIAGCFFLARYLEYPSGKGGGAGLNPNGWKPGSNAYAKAKGG</sequence>
<keyword evidence="1" id="KW-0614">Plasmid</keyword>
<accession>A0ACD4CXD8</accession>
<dbReference type="EMBL" id="CP104971">
    <property type="protein sequence ID" value="UXN58172.1"/>
    <property type="molecule type" value="Genomic_DNA"/>
</dbReference>
<dbReference type="Proteomes" id="UP001061991">
    <property type="component" value="Plasmid p_unnamed2"/>
</dbReference>
<reference evidence="1" key="1">
    <citation type="submission" date="2022-09" db="EMBL/GenBank/DDBJ databases">
        <title>Interaction between co-microsymbionts with complementary sets of symbiotic genes in legume-rhizobium systems.</title>
        <authorList>
            <person name="Safronova V."/>
            <person name="Sazanova A."/>
            <person name="Afonin A."/>
            <person name="Chirak E."/>
        </authorList>
    </citation>
    <scope>NUCLEOTIDE SEQUENCE</scope>
    <source>
        <strain evidence="1">A18/3m</strain>
    </source>
</reference>
<proteinExistence type="predicted"/>
<evidence type="ECO:0000313" key="2">
    <source>
        <dbReference type="Proteomes" id="UP001061991"/>
    </source>
</evidence>
<organism evidence="1 2">
    <name type="scientific">Phyllobacterium zundukense</name>
    <dbReference type="NCBI Taxonomy" id="1867719"/>
    <lineage>
        <taxon>Bacteria</taxon>
        <taxon>Pseudomonadati</taxon>
        <taxon>Pseudomonadota</taxon>
        <taxon>Alphaproteobacteria</taxon>
        <taxon>Hyphomicrobiales</taxon>
        <taxon>Phyllobacteriaceae</taxon>
        <taxon>Phyllobacterium</taxon>
    </lineage>
</organism>
<evidence type="ECO:0000313" key="1">
    <source>
        <dbReference type="EMBL" id="UXN58172.1"/>
    </source>
</evidence>
<gene>
    <name evidence="1" type="ORF">N8E88_04950</name>
</gene>
<geneLocation type="plasmid" evidence="1 2">
    <name>p_unnamed2</name>
</geneLocation>
<keyword evidence="2" id="KW-1185">Reference proteome</keyword>